<sequence length="107" mass="11954">MLSMMMMMMMMNGTELTNLIFPILSSQLAAIITAFHLCKCLSKRDSRKKEGADDAHARSSDSTSGNKFKQYVNRVELEEGEIGGSSEILYIRGQLNTKGGQLWTKVM</sequence>
<evidence type="ECO:0000256" key="1">
    <source>
        <dbReference type="SAM" id="MobiDB-lite"/>
    </source>
</evidence>
<keyword evidence="2" id="KW-0732">Signal</keyword>
<comment type="caution">
    <text evidence="3">The sequence shown here is derived from an EMBL/GenBank/DDBJ whole genome shotgun (WGS) entry which is preliminary data.</text>
</comment>
<evidence type="ECO:0000256" key="2">
    <source>
        <dbReference type="SAM" id="SignalP"/>
    </source>
</evidence>
<protein>
    <submittedName>
        <fullName evidence="3">Uncharacterized protein</fullName>
    </submittedName>
</protein>
<proteinExistence type="predicted"/>
<reference evidence="3 4" key="1">
    <citation type="journal article" date="2019" name="BMC Genomics">
        <title>New insights from Opisthorchis felineus genome: update on genomics of the epidemiologically important liver flukes.</title>
        <authorList>
            <person name="Ershov N.I."/>
            <person name="Mordvinov V.A."/>
            <person name="Prokhortchouk E.B."/>
            <person name="Pakharukova M.Y."/>
            <person name="Gunbin K.V."/>
            <person name="Ustyantsev K."/>
            <person name="Genaev M.A."/>
            <person name="Blinov A.G."/>
            <person name="Mazur A."/>
            <person name="Boulygina E."/>
            <person name="Tsygankova S."/>
            <person name="Khrameeva E."/>
            <person name="Chekanov N."/>
            <person name="Fan G."/>
            <person name="Xiao A."/>
            <person name="Zhang H."/>
            <person name="Xu X."/>
            <person name="Yang H."/>
            <person name="Solovyev V."/>
            <person name="Lee S.M."/>
            <person name="Liu X."/>
            <person name="Afonnikov D.A."/>
            <person name="Skryabin K.G."/>
        </authorList>
    </citation>
    <scope>NUCLEOTIDE SEQUENCE [LARGE SCALE GENOMIC DNA]</scope>
    <source>
        <strain evidence="3">AK-0245</strain>
        <tissue evidence="3">Whole organism</tissue>
    </source>
</reference>
<feature type="region of interest" description="Disordered" evidence="1">
    <location>
        <begin position="44"/>
        <end position="65"/>
    </location>
</feature>
<dbReference type="Proteomes" id="UP000308267">
    <property type="component" value="Unassembled WGS sequence"/>
</dbReference>
<gene>
    <name evidence="3" type="ORF">CRM22_004679</name>
</gene>
<feature type="chain" id="PRO_5020768870" evidence="2">
    <location>
        <begin position="17"/>
        <end position="107"/>
    </location>
</feature>
<keyword evidence="4" id="KW-1185">Reference proteome</keyword>
<accession>A0A4S2M180</accession>
<name>A0A4S2M180_OPIFE</name>
<feature type="compositionally biased region" description="Basic and acidic residues" evidence="1">
    <location>
        <begin position="44"/>
        <end position="59"/>
    </location>
</feature>
<evidence type="ECO:0000313" key="4">
    <source>
        <dbReference type="Proteomes" id="UP000308267"/>
    </source>
</evidence>
<feature type="signal peptide" evidence="2">
    <location>
        <begin position="1"/>
        <end position="16"/>
    </location>
</feature>
<dbReference type="AlphaFoldDB" id="A0A4S2M180"/>
<organism evidence="3 4">
    <name type="scientific">Opisthorchis felineus</name>
    <dbReference type="NCBI Taxonomy" id="147828"/>
    <lineage>
        <taxon>Eukaryota</taxon>
        <taxon>Metazoa</taxon>
        <taxon>Spiralia</taxon>
        <taxon>Lophotrochozoa</taxon>
        <taxon>Platyhelminthes</taxon>
        <taxon>Trematoda</taxon>
        <taxon>Digenea</taxon>
        <taxon>Opisthorchiida</taxon>
        <taxon>Opisthorchiata</taxon>
        <taxon>Opisthorchiidae</taxon>
        <taxon>Opisthorchis</taxon>
    </lineage>
</organism>
<dbReference type="EMBL" id="SJOL01006408">
    <property type="protein sequence ID" value="TGZ67588.1"/>
    <property type="molecule type" value="Genomic_DNA"/>
</dbReference>
<evidence type="ECO:0000313" key="3">
    <source>
        <dbReference type="EMBL" id="TGZ67588.1"/>
    </source>
</evidence>